<dbReference type="AlphaFoldDB" id="A0A084EJ59"/>
<evidence type="ECO:0008006" key="3">
    <source>
        <dbReference type="Google" id="ProtNLM"/>
    </source>
</evidence>
<comment type="caution">
    <text evidence="1">The sequence shown here is derived from an EMBL/GenBank/DDBJ whole genome shotgun (WGS) entry which is preliminary data.</text>
</comment>
<sequence length="107" mass="12170">MNVVNIVGQIENDCQVIDVSPDKTKKLLCFTIVLPKHNNNSSNKDLAISDQFNHVKIKFWTENSNEEMLLVDQTIVAVNGWIQTSLQSINPMEYAIEIYANKITYLA</sequence>
<reference evidence="1 2" key="1">
    <citation type="submission" date="2014-02" db="EMBL/GenBank/DDBJ databases">
        <title>Genome sequence of Mycoplasma capricolum subsp. capricolum strain 14232.</title>
        <authorList>
            <person name="Sirand-Pugnet P."/>
            <person name="Breton M."/>
            <person name="Dordet-Frisoni E."/>
            <person name="Baranowski E."/>
            <person name="Barre A."/>
            <person name="Couture C."/>
            <person name="Dupuy V."/>
            <person name="Gaurivaud P."/>
            <person name="Jacob D."/>
            <person name="Lemaitre C."/>
            <person name="Manso-Silvan L."/>
            <person name="Nikolski M."/>
            <person name="Nouvel L.-X."/>
            <person name="Poumarat F."/>
            <person name="Tardy F."/>
            <person name="Thebault P."/>
            <person name="Theil S."/>
            <person name="Citti C."/>
            <person name="Thiaucourt F."/>
            <person name="Blanchard A."/>
        </authorList>
    </citation>
    <scope>NUCLEOTIDE SEQUENCE [LARGE SCALE GENOMIC DNA]</scope>
    <source>
        <strain evidence="1 2">14232</strain>
    </source>
</reference>
<proteinExistence type="predicted"/>
<dbReference type="RefSeq" id="WP_051763776.1">
    <property type="nucleotide sequence ID" value="NZ_JFDO01000027.1"/>
</dbReference>
<dbReference type="EMBL" id="JFDO01000027">
    <property type="protein sequence ID" value="KEZ18001.1"/>
    <property type="molecule type" value="Genomic_DNA"/>
</dbReference>
<accession>A0A084EJ59</accession>
<dbReference type="Proteomes" id="UP000028533">
    <property type="component" value="Unassembled WGS sequence"/>
</dbReference>
<gene>
    <name evidence="1" type="ORF">MCAPa_7230</name>
</gene>
<evidence type="ECO:0000313" key="2">
    <source>
        <dbReference type="Proteomes" id="UP000028533"/>
    </source>
</evidence>
<protein>
    <recommendedName>
        <fullName evidence="3">Single-stranded DNA-binding protein</fullName>
    </recommendedName>
</protein>
<organism evidence="1 2">
    <name type="scientific">Mycoplasma capricolum subsp. capricolum 14232</name>
    <dbReference type="NCBI Taxonomy" id="1188238"/>
    <lineage>
        <taxon>Bacteria</taxon>
        <taxon>Bacillati</taxon>
        <taxon>Mycoplasmatota</taxon>
        <taxon>Mollicutes</taxon>
        <taxon>Mycoplasmataceae</taxon>
        <taxon>Mycoplasma</taxon>
    </lineage>
</organism>
<evidence type="ECO:0000313" key="1">
    <source>
        <dbReference type="EMBL" id="KEZ18001.1"/>
    </source>
</evidence>
<name>A0A084EJ59_MYCCA</name>